<organism evidence="8 9">
    <name type="scientific">Histidinibacterium aquaticum</name>
    <dbReference type="NCBI Taxonomy" id="2613962"/>
    <lineage>
        <taxon>Bacteria</taxon>
        <taxon>Pseudomonadati</taxon>
        <taxon>Pseudomonadota</taxon>
        <taxon>Alphaproteobacteria</taxon>
        <taxon>Rhodobacterales</taxon>
        <taxon>Paracoccaceae</taxon>
        <taxon>Histidinibacterium</taxon>
    </lineage>
</organism>
<reference evidence="8 9" key="1">
    <citation type="submission" date="2019-09" db="EMBL/GenBank/DDBJ databases">
        <authorList>
            <person name="Park J.-S."/>
            <person name="Choi H.-J."/>
        </authorList>
    </citation>
    <scope>NUCLEOTIDE SEQUENCE [LARGE SCALE GENOMIC DNA]</scope>
    <source>
        <strain evidence="8 9">176SS1-4</strain>
    </source>
</reference>
<feature type="transmembrane region" description="Helical" evidence="6">
    <location>
        <begin position="146"/>
        <end position="170"/>
    </location>
</feature>
<feature type="transmembrane region" description="Helical" evidence="6">
    <location>
        <begin position="21"/>
        <end position="44"/>
    </location>
</feature>
<dbReference type="GO" id="GO:0022857">
    <property type="term" value="F:transmembrane transporter activity"/>
    <property type="evidence" value="ECO:0007669"/>
    <property type="project" value="InterPro"/>
</dbReference>
<evidence type="ECO:0000259" key="7">
    <source>
        <dbReference type="PROSITE" id="PS50850"/>
    </source>
</evidence>
<feature type="transmembrane region" description="Helical" evidence="6">
    <location>
        <begin position="88"/>
        <end position="110"/>
    </location>
</feature>
<comment type="subcellular location">
    <subcellularLocation>
        <location evidence="1">Cell membrane</location>
        <topology evidence="1">Multi-pass membrane protein</topology>
    </subcellularLocation>
</comment>
<feature type="transmembrane region" description="Helical" evidence="6">
    <location>
        <begin position="373"/>
        <end position="391"/>
    </location>
</feature>
<keyword evidence="9" id="KW-1185">Reference proteome</keyword>
<dbReference type="Gene3D" id="1.20.1250.20">
    <property type="entry name" value="MFS general substrate transporter like domains"/>
    <property type="match status" value="1"/>
</dbReference>
<feature type="transmembrane region" description="Helical" evidence="6">
    <location>
        <begin position="253"/>
        <end position="273"/>
    </location>
</feature>
<dbReference type="GO" id="GO:0005886">
    <property type="term" value="C:plasma membrane"/>
    <property type="evidence" value="ECO:0007669"/>
    <property type="project" value="UniProtKB-SubCell"/>
</dbReference>
<dbReference type="PROSITE" id="PS50850">
    <property type="entry name" value="MFS"/>
    <property type="match status" value="1"/>
</dbReference>
<protein>
    <submittedName>
        <fullName evidence="8">MFS transporter</fullName>
    </submittedName>
</protein>
<keyword evidence="5 6" id="KW-0472">Membrane</keyword>
<feature type="transmembrane region" description="Helical" evidence="6">
    <location>
        <begin position="64"/>
        <end position="81"/>
    </location>
</feature>
<evidence type="ECO:0000313" key="8">
    <source>
        <dbReference type="EMBL" id="KAA9009849.1"/>
    </source>
</evidence>
<dbReference type="InterPro" id="IPR011701">
    <property type="entry name" value="MFS"/>
</dbReference>
<evidence type="ECO:0000256" key="2">
    <source>
        <dbReference type="ARBA" id="ARBA00022475"/>
    </source>
</evidence>
<evidence type="ECO:0000256" key="5">
    <source>
        <dbReference type="ARBA" id="ARBA00023136"/>
    </source>
</evidence>
<dbReference type="PANTHER" id="PTHR43124">
    <property type="entry name" value="PURINE EFFLUX PUMP PBUE"/>
    <property type="match status" value="1"/>
</dbReference>
<keyword evidence="3 6" id="KW-0812">Transmembrane</keyword>
<dbReference type="SUPFAM" id="SSF103473">
    <property type="entry name" value="MFS general substrate transporter"/>
    <property type="match status" value="1"/>
</dbReference>
<feature type="transmembrane region" description="Helical" evidence="6">
    <location>
        <begin position="309"/>
        <end position="330"/>
    </location>
</feature>
<dbReference type="InterPro" id="IPR036259">
    <property type="entry name" value="MFS_trans_sf"/>
</dbReference>
<dbReference type="InterPro" id="IPR050189">
    <property type="entry name" value="MFS_Efflux_Transporters"/>
</dbReference>
<evidence type="ECO:0000256" key="4">
    <source>
        <dbReference type="ARBA" id="ARBA00022989"/>
    </source>
</evidence>
<name>A0A5J5GNH9_9RHOB</name>
<keyword evidence="4 6" id="KW-1133">Transmembrane helix</keyword>
<gene>
    <name evidence="8" type="ORF">F3S47_00835</name>
</gene>
<evidence type="ECO:0000256" key="3">
    <source>
        <dbReference type="ARBA" id="ARBA00022692"/>
    </source>
</evidence>
<feature type="domain" description="Major facilitator superfamily (MFS) profile" evidence="7">
    <location>
        <begin position="22"/>
        <end position="396"/>
    </location>
</feature>
<accession>A0A5J5GNH9</accession>
<comment type="caution">
    <text evidence="8">The sequence shown here is derived from an EMBL/GenBank/DDBJ whole genome shotgun (WGS) entry which is preliminary data.</text>
</comment>
<feature type="transmembrane region" description="Helical" evidence="6">
    <location>
        <begin position="221"/>
        <end position="241"/>
    </location>
</feature>
<dbReference type="Pfam" id="PF07690">
    <property type="entry name" value="MFS_1"/>
    <property type="match status" value="1"/>
</dbReference>
<evidence type="ECO:0000256" key="1">
    <source>
        <dbReference type="ARBA" id="ARBA00004651"/>
    </source>
</evidence>
<feature type="transmembrane region" description="Helical" evidence="6">
    <location>
        <begin position="116"/>
        <end position="139"/>
    </location>
</feature>
<dbReference type="EMBL" id="VYQE01000001">
    <property type="protein sequence ID" value="KAA9009849.1"/>
    <property type="molecule type" value="Genomic_DNA"/>
</dbReference>
<keyword evidence="2" id="KW-1003">Cell membrane</keyword>
<dbReference type="CDD" id="cd17324">
    <property type="entry name" value="MFS_NepI_like"/>
    <property type="match status" value="1"/>
</dbReference>
<dbReference type="InterPro" id="IPR020846">
    <property type="entry name" value="MFS_dom"/>
</dbReference>
<proteinExistence type="predicted"/>
<dbReference type="AlphaFoldDB" id="A0A5J5GNH9"/>
<evidence type="ECO:0000313" key="9">
    <source>
        <dbReference type="Proteomes" id="UP000326554"/>
    </source>
</evidence>
<feature type="transmembrane region" description="Helical" evidence="6">
    <location>
        <begin position="342"/>
        <end position="361"/>
    </location>
</feature>
<dbReference type="Proteomes" id="UP000326554">
    <property type="component" value="Unassembled WGS sequence"/>
</dbReference>
<feature type="transmembrane region" description="Helical" evidence="6">
    <location>
        <begin position="176"/>
        <end position="200"/>
    </location>
</feature>
<sequence>MAIDPGRPPVTSDRVSDSPRLLIPVLAAANVVVGLNAFLVIGVIEPLAGGFEVSEAAAGRLLTTYALSYALLSPLLVALTGRLGRRRVLAGGMMVLGLATALSALSPALVPLHLTRILAAIGAGVITPVTAAVAAGLVAEDHRARAIAAVIAGLTIAQAVGVPVGTWLGYTFGWRLAFWLVAALALPAAWLLWVTVPKGLRFTPVSLSDLGRVLATPPQMAAILFTATFLGATFLLYTYLAPLLTQEQGVSQSGVSVLLFVYGLGAVAGNLLGGAATDRVGPRRMLTGLCLLQIPLLTVFSALPLPLVAVYALVGAWSLSGWSFGAAQQVRLLKIAPERAQVLFALNAACIYLGISLGSYAGGAVLSRFGPGALGIAAAIGIALALLHLLLSDRATRRA</sequence>
<dbReference type="PANTHER" id="PTHR43124:SF10">
    <property type="entry name" value="PURINE EFFLUX PUMP PBUE"/>
    <property type="match status" value="1"/>
</dbReference>
<feature type="transmembrane region" description="Helical" evidence="6">
    <location>
        <begin position="285"/>
        <end position="303"/>
    </location>
</feature>
<evidence type="ECO:0000256" key="6">
    <source>
        <dbReference type="SAM" id="Phobius"/>
    </source>
</evidence>